<keyword evidence="1" id="KW-0539">Nucleus</keyword>
<sequence>MANFRPLQPAPTDEQNLPQHQGRPSLTQKPKRTVTLGACVPCRKRKSKCDGVRPFCSCCVQKDTECVFELWPNEKPSQAMKRKNEEMQGELADLREIYDFLQTRSEHEAQDLLARIRSRTPASPGTRLVQRLSDLAIAIRHGDLDPPHSLKSSPHSPSADSLDTTIFADDSIARGHSSFPNNILSPILGEPTAQRRRHDVDADVSASSDKQLSQRSLSSFSIEAILQSPSSDALEWQDMRFPAIKRWTTVTQDSNLLADLISSWRAWEHSYYHFLEWDIFLDDMASGKTNFCSRLLVNALLASASFQSALVKDRAKPCADNILNRFFEEAKRLWDEEDGLDNLPRLQAGLLLFLVLGKQGKDRCGYRFLDEACRIAQNLGLFALASTTSVNKPNDVPLATWDRARSVAAWALFNFQLSMTFTYSVPTALINTQPPLPIPYNDNSQSEGKHVYQKSTSSLTTWSAHFRSECDRHIIILDCSKNLLEVDNLFSDVPPKPEQLEVLYLKLEGWWQTRLARLNAMTYPTAENILAAMQYHVLIVRLMNPFLNPDSTLERVVSYRTRARAITESSLKDLRRLVMLHELRHGWSACIPYVLNAINITGFGTIEELSHMDFTRDPIETSEPYIGLASCLKALSAMSNFIYYSQPLYRVLTQACEAAGIPLPLETTSTMDYYRTAEWTAHATNNINSQYIADIRMGIAGVTNERMNNVVKSWGGLSGTGPRMLADRSAAVDGRGD</sequence>
<evidence type="ECO:0000259" key="4">
    <source>
        <dbReference type="PROSITE" id="PS50048"/>
    </source>
</evidence>
<dbReference type="InterPro" id="IPR001138">
    <property type="entry name" value="Zn2Cys6_DnaBD"/>
</dbReference>
<reference evidence="5 6" key="1">
    <citation type="submission" date="2016-07" db="EMBL/GenBank/DDBJ databases">
        <title>Pervasive Adenine N6-methylation of Active Genes in Fungi.</title>
        <authorList>
            <consortium name="DOE Joint Genome Institute"/>
            <person name="Mondo S.J."/>
            <person name="Dannebaum R.O."/>
            <person name="Kuo R.C."/>
            <person name="Labutti K."/>
            <person name="Haridas S."/>
            <person name="Kuo A."/>
            <person name="Salamov A."/>
            <person name="Ahrendt S.R."/>
            <person name="Lipzen A."/>
            <person name="Sullivan W."/>
            <person name="Andreopoulos W.B."/>
            <person name="Clum A."/>
            <person name="Lindquist E."/>
            <person name="Daum C."/>
            <person name="Ramamoorthy G.K."/>
            <person name="Gryganskyi A."/>
            <person name="Culley D."/>
            <person name="Magnuson J.K."/>
            <person name="James T.Y."/>
            <person name="O'Malley M.A."/>
            <person name="Stajich J.E."/>
            <person name="Spatafora J.W."/>
            <person name="Visel A."/>
            <person name="Grigoriev I.V."/>
        </authorList>
    </citation>
    <scope>NUCLEOTIDE SEQUENCE [LARGE SCALE GENOMIC DNA]</scope>
    <source>
        <strain evidence="5 6">CBS 115471</strain>
    </source>
</reference>
<evidence type="ECO:0000256" key="3">
    <source>
        <dbReference type="SAM" id="MobiDB-lite"/>
    </source>
</evidence>
<evidence type="ECO:0000313" key="6">
    <source>
        <dbReference type="Proteomes" id="UP000193144"/>
    </source>
</evidence>
<evidence type="ECO:0000256" key="1">
    <source>
        <dbReference type="ARBA" id="ARBA00023242"/>
    </source>
</evidence>
<dbReference type="EMBL" id="MCFA01000337">
    <property type="protein sequence ID" value="ORX93515.1"/>
    <property type="molecule type" value="Genomic_DNA"/>
</dbReference>
<dbReference type="InterPro" id="IPR036864">
    <property type="entry name" value="Zn2-C6_fun-type_DNA-bd_sf"/>
</dbReference>
<protein>
    <recommendedName>
        <fullName evidence="4">Zn(2)-C6 fungal-type domain-containing protein</fullName>
    </recommendedName>
</protein>
<keyword evidence="2" id="KW-0175">Coiled coil</keyword>
<dbReference type="CDD" id="cd12148">
    <property type="entry name" value="fungal_TF_MHR"/>
    <property type="match status" value="1"/>
</dbReference>
<feature type="region of interest" description="Disordered" evidence="3">
    <location>
        <begin position="183"/>
        <end position="207"/>
    </location>
</feature>
<dbReference type="SMART" id="SM00066">
    <property type="entry name" value="GAL4"/>
    <property type="match status" value="1"/>
</dbReference>
<dbReference type="InterPro" id="IPR053187">
    <property type="entry name" value="Notoamide_regulator"/>
</dbReference>
<dbReference type="AlphaFoldDB" id="A0A1Y1Y6J7"/>
<feature type="coiled-coil region" evidence="2">
    <location>
        <begin position="77"/>
        <end position="104"/>
    </location>
</feature>
<dbReference type="GO" id="GO:0008270">
    <property type="term" value="F:zinc ion binding"/>
    <property type="evidence" value="ECO:0007669"/>
    <property type="project" value="InterPro"/>
</dbReference>
<dbReference type="Gene3D" id="4.10.240.10">
    <property type="entry name" value="Zn(2)-C6 fungal-type DNA-binding domain"/>
    <property type="match status" value="1"/>
</dbReference>
<feature type="domain" description="Zn(2)-C6 fungal-type" evidence="4">
    <location>
        <begin position="38"/>
        <end position="68"/>
    </location>
</feature>
<evidence type="ECO:0000313" key="5">
    <source>
        <dbReference type="EMBL" id="ORX93515.1"/>
    </source>
</evidence>
<name>A0A1Y1Y6J7_9PLEO</name>
<proteinExistence type="predicted"/>
<dbReference type="OrthoDB" id="426882at2759"/>
<feature type="region of interest" description="Disordered" evidence="3">
    <location>
        <begin position="1"/>
        <end position="30"/>
    </location>
</feature>
<comment type="caution">
    <text evidence="5">The sequence shown here is derived from an EMBL/GenBank/DDBJ whole genome shotgun (WGS) entry which is preliminary data.</text>
</comment>
<dbReference type="CDD" id="cd00067">
    <property type="entry name" value="GAL4"/>
    <property type="match status" value="1"/>
</dbReference>
<feature type="compositionally biased region" description="Polar residues" evidence="3">
    <location>
        <begin position="13"/>
        <end position="28"/>
    </location>
</feature>
<gene>
    <name evidence="5" type="ORF">BCR34DRAFT_594663</name>
</gene>
<evidence type="ECO:0000256" key="2">
    <source>
        <dbReference type="SAM" id="Coils"/>
    </source>
</evidence>
<dbReference type="PROSITE" id="PS00463">
    <property type="entry name" value="ZN2_CY6_FUNGAL_1"/>
    <property type="match status" value="1"/>
</dbReference>
<keyword evidence="6" id="KW-1185">Reference proteome</keyword>
<dbReference type="Proteomes" id="UP000193144">
    <property type="component" value="Unassembled WGS sequence"/>
</dbReference>
<dbReference type="STRING" id="1231657.A0A1Y1Y6J7"/>
<dbReference type="Pfam" id="PF00172">
    <property type="entry name" value="Zn_clus"/>
    <property type="match status" value="1"/>
</dbReference>
<accession>A0A1Y1Y6J7</accession>
<dbReference type="GO" id="GO:0000981">
    <property type="term" value="F:DNA-binding transcription factor activity, RNA polymerase II-specific"/>
    <property type="evidence" value="ECO:0007669"/>
    <property type="project" value="InterPro"/>
</dbReference>
<organism evidence="5 6">
    <name type="scientific">Clohesyomyces aquaticus</name>
    <dbReference type="NCBI Taxonomy" id="1231657"/>
    <lineage>
        <taxon>Eukaryota</taxon>
        <taxon>Fungi</taxon>
        <taxon>Dikarya</taxon>
        <taxon>Ascomycota</taxon>
        <taxon>Pezizomycotina</taxon>
        <taxon>Dothideomycetes</taxon>
        <taxon>Pleosporomycetidae</taxon>
        <taxon>Pleosporales</taxon>
        <taxon>Lindgomycetaceae</taxon>
        <taxon>Clohesyomyces</taxon>
    </lineage>
</organism>
<dbReference type="PANTHER" id="PTHR47256:SF1">
    <property type="entry name" value="ZN(II)2CYS6 TRANSCRIPTION FACTOR (EUROFUNG)"/>
    <property type="match status" value="1"/>
</dbReference>
<dbReference type="PROSITE" id="PS50048">
    <property type="entry name" value="ZN2_CY6_FUNGAL_2"/>
    <property type="match status" value="1"/>
</dbReference>
<dbReference type="SUPFAM" id="SSF57701">
    <property type="entry name" value="Zn2/Cys6 DNA-binding domain"/>
    <property type="match status" value="1"/>
</dbReference>
<dbReference type="PANTHER" id="PTHR47256">
    <property type="entry name" value="ZN(II)2CYS6 TRANSCRIPTION FACTOR (EUROFUNG)-RELATED"/>
    <property type="match status" value="1"/>
</dbReference>